<name>A0A4V2JSV3_PROTD</name>
<evidence type="ECO:0000256" key="1">
    <source>
        <dbReference type="SAM" id="Phobius"/>
    </source>
</evidence>
<feature type="transmembrane region" description="Helical" evidence="1">
    <location>
        <begin position="121"/>
        <end position="143"/>
    </location>
</feature>
<feature type="transmembrane region" description="Helical" evidence="1">
    <location>
        <begin position="155"/>
        <end position="174"/>
    </location>
</feature>
<evidence type="ECO:0008006" key="4">
    <source>
        <dbReference type="Google" id="ProtNLM"/>
    </source>
</evidence>
<dbReference type="AlphaFoldDB" id="A0A4V2JSV3"/>
<accession>A0A4V2JSV3</accession>
<reference evidence="2 3" key="1">
    <citation type="submission" date="2019-01" db="EMBL/GenBank/DDBJ databases">
        <title>Lactibacter flavus gen. nov., sp. nov., a novel bacterium of the family Propionibacteriaceae isolated from raw milk and dairy products.</title>
        <authorList>
            <person name="Huptas C."/>
            <person name="Wenning M."/>
            <person name="Breitenwieser F."/>
            <person name="Doll E."/>
            <person name="Von Neubeck M."/>
            <person name="Busse H.-J."/>
            <person name="Scherer S."/>
        </authorList>
    </citation>
    <scope>NUCLEOTIDE SEQUENCE [LARGE SCALE GENOMIC DNA]</scope>
    <source>
        <strain evidence="2 3">DSM 22130</strain>
    </source>
</reference>
<keyword evidence="1" id="KW-1133">Transmembrane helix</keyword>
<feature type="transmembrane region" description="Helical" evidence="1">
    <location>
        <begin position="82"/>
        <end position="101"/>
    </location>
</feature>
<keyword evidence="3" id="KW-1185">Reference proteome</keyword>
<keyword evidence="1" id="KW-0812">Transmembrane</keyword>
<proteinExistence type="predicted"/>
<keyword evidence="1" id="KW-0472">Membrane</keyword>
<evidence type="ECO:0000313" key="3">
    <source>
        <dbReference type="Proteomes" id="UP000291933"/>
    </source>
</evidence>
<protein>
    <recommendedName>
        <fullName evidence="4">Polysaccharide biosynthesis protein C-terminal domain-containing protein</fullName>
    </recommendedName>
</protein>
<dbReference type="EMBL" id="SDMR01000026">
    <property type="protein sequence ID" value="TBT91462.1"/>
    <property type="molecule type" value="Genomic_DNA"/>
</dbReference>
<dbReference type="RefSeq" id="WP_131173154.1">
    <property type="nucleotide sequence ID" value="NZ_FXTL01000027.1"/>
</dbReference>
<organism evidence="2 3">
    <name type="scientific">Propioniciclava tarda</name>
    <dbReference type="NCBI Taxonomy" id="433330"/>
    <lineage>
        <taxon>Bacteria</taxon>
        <taxon>Bacillati</taxon>
        <taxon>Actinomycetota</taxon>
        <taxon>Actinomycetes</taxon>
        <taxon>Propionibacteriales</taxon>
        <taxon>Propionibacteriaceae</taxon>
        <taxon>Propioniciclava</taxon>
    </lineage>
</organism>
<comment type="caution">
    <text evidence="2">The sequence shown here is derived from an EMBL/GenBank/DDBJ whole genome shotgun (WGS) entry which is preliminary data.</text>
</comment>
<feature type="transmembrane region" description="Helical" evidence="1">
    <location>
        <begin position="20"/>
        <end position="44"/>
    </location>
</feature>
<evidence type="ECO:0000313" key="2">
    <source>
        <dbReference type="EMBL" id="TBT91462.1"/>
    </source>
</evidence>
<sequence>MNFLLGNRRLAAGFLTDSGLTMVGSQTVLSMMSALAGVPALGAWRAAQSAMGPFGTVFQAVQPLAIRHASVSGAAKRMLGQLAAGSAFLAAMAALASHLLTTILSPLGKAVFSQAWGDVQAIIVPATVYLVGSWLTLVPVVFFRSTKRAGSLAALRGLSVSIQIIAAAVAFSLIDNFAQACQVIAGVQFLVAVVWWGVMYISVRHIGGDVAA</sequence>
<gene>
    <name evidence="2" type="ORF">ET996_13850</name>
</gene>
<feature type="transmembrane region" description="Helical" evidence="1">
    <location>
        <begin position="180"/>
        <end position="203"/>
    </location>
</feature>
<dbReference type="Proteomes" id="UP000291933">
    <property type="component" value="Unassembled WGS sequence"/>
</dbReference>